<evidence type="ECO:0000256" key="2">
    <source>
        <dbReference type="SAM" id="Phobius"/>
    </source>
</evidence>
<dbReference type="KEGG" id="ccb:Clocel_1998"/>
<feature type="compositionally biased region" description="Low complexity" evidence="1">
    <location>
        <begin position="58"/>
        <end position="79"/>
    </location>
</feature>
<evidence type="ECO:0000256" key="1">
    <source>
        <dbReference type="SAM" id="MobiDB-lite"/>
    </source>
</evidence>
<organism evidence="4 5">
    <name type="scientific">Clostridium cellulovorans (strain ATCC 35296 / DSM 3052 / OCM 3 / 743B)</name>
    <dbReference type="NCBI Taxonomy" id="573061"/>
    <lineage>
        <taxon>Bacteria</taxon>
        <taxon>Bacillati</taxon>
        <taxon>Bacillota</taxon>
        <taxon>Clostridia</taxon>
        <taxon>Eubacteriales</taxon>
        <taxon>Clostridiaceae</taxon>
        <taxon>Clostridium</taxon>
    </lineage>
</organism>
<dbReference type="EMBL" id="CP002160">
    <property type="protein sequence ID" value="ADL51742.1"/>
    <property type="molecule type" value="Genomic_DNA"/>
</dbReference>
<dbReference type="Proteomes" id="UP000002730">
    <property type="component" value="Chromosome"/>
</dbReference>
<feature type="signal peptide" evidence="3">
    <location>
        <begin position="1"/>
        <end position="23"/>
    </location>
</feature>
<dbReference type="STRING" id="573061.Clocel_1998"/>
<keyword evidence="2" id="KW-0812">Transmembrane</keyword>
<evidence type="ECO:0000313" key="4">
    <source>
        <dbReference type="EMBL" id="ADL51742.1"/>
    </source>
</evidence>
<evidence type="ECO:0000256" key="3">
    <source>
        <dbReference type="SAM" id="SignalP"/>
    </source>
</evidence>
<sequence length="205" mass="22685">MKKSKFVVSLAVLLSSFTTTAFAKKTSGGKSSSSKSSSSKSSSSKNKSTSKDSKSSTKDSSATTNKDTSNSNTSKTTDSTIKDTKSTTSNGTSSNKSTTNTGNNRSNTVINNYVTVKKTYKYEKNYIYSTPSGRTFQSSFWDNYWMYRALTHHNTVVVVDGDTERTINYGYSGIWKDILSLAFIIAIIVVLFKFIKKKKRALKRF</sequence>
<feature type="transmembrane region" description="Helical" evidence="2">
    <location>
        <begin position="178"/>
        <end position="195"/>
    </location>
</feature>
<keyword evidence="3" id="KW-0732">Signal</keyword>
<evidence type="ECO:0000313" key="5">
    <source>
        <dbReference type="Proteomes" id="UP000002730"/>
    </source>
</evidence>
<name>D9SM11_CLOC7</name>
<protein>
    <submittedName>
        <fullName evidence="4">Uncharacterized protein</fullName>
    </submittedName>
</protein>
<feature type="compositionally biased region" description="Low complexity" evidence="1">
    <location>
        <begin position="24"/>
        <end position="47"/>
    </location>
</feature>
<feature type="region of interest" description="Disordered" evidence="1">
    <location>
        <begin position="23"/>
        <end position="107"/>
    </location>
</feature>
<dbReference type="AlphaFoldDB" id="D9SM11"/>
<reference evidence="4 5" key="1">
    <citation type="submission" date="2010-08" db="EMBL/GenBank/DDBJ databases">
        <title>Complete sequence of Clostridium cellulovorans 743B.</title>
        <authorList>
            <consortium name="US DOE Joint Genome Institute"/>
            <person name="Lucas S."/>
            <person name="Copeland A."/>
            <person name="Lapidus A."/>
            <person name="Cheng J.-F."/>
            <person name="Bruce D."/>
            <person name="Goodwin L."/>
            <person name="Pitluck S."/>
            <person name="Chertkov O."/>
            <person name="Detter J.C."/>
            <person name="Han C."/>
            <person name="Tapia R."/>
            <person name="Land M."/>
            <person name="Hauser L."/>
            <person name="Chang Y.-J."/>
            <person name="Jeffries C."/>
            <person name="Kyrpides N."/>
            <person name="Ivanova N."/>
            <person name="Mikhailova N."/>
            <person name="Hemme C.L."/>
            <person name="Woyke T."/>
        </authorList>
    </citation>
    <scope>NUCLEOTIDE SEQUENCE [LARGE SCALE GENOMIC DNA]</scope>
    <source>
        <strain evidence="5">ATCC 35296 / DSM 3052 / OCM 3 / 743B</strain>
    </source>
</reference>
<feature type="chain" id="PRO_5003128312" evidence="3">
    <location>
        <begin position="24"/>
        <end position="205"/>
    </location>
</feature>
<proteinExistence type="predicted"/>
<dbReference type="eggNOG" id="ENOG503242H">
    <property type="taxonomic scope" value="Bacteria"/>
</dbReference>
<keyword evidence="2" id="KW-1133">Transmembrane helix</keyword>
<gene>
    <name evidence="4" type="ordered locus">Clocel_1998</name>
</gene>
<keyword evidence="2" id="KW-0472">Membrane</keyword>
<feature type="compositionally biased region" description="Low complexity" evidence="1">
    <location>
        <begin position="86"/>
        <end position="107"/>
    </location>
</feature>
<keyword evidence="5" id="KW-1185">Reference proteome</keyword>
<dbReference type="RefSeq" id="WP_010077040.1">
    <property type="nucleotide sequence ID" value="NC_014393.1"/>
</dbReference>
<accession>D9SM11</accession>
<dbReference type="HOGENOM" id="CLU_1335593_0_0_9"/>